<dbReference type="PANTHER" id="PTHR11750">
    <property type="entry name" value="PROTEIN N-TERMINAL AMIDASE"/>
    <property type="match status" value="1"/>
</dbReference>
<evidence type="ECO:0000313" key="3">
    <source>
        <dbReference type="EMBL" id="KAF4617422.1"/>
    </source>
</evidence>
<accession>A0A8H4QW57</accession>
<dbReference type="EMBL" id="JAACJL010000030">
    <property type="protein sequence ID" value="KAF4617422.1"/>
    <property type="molecule type" value="Genomic_DNA"/>
</dbReference>
<dbReference type="InterPro" id="IPR003010">
    <property type="entry name" value="C-N_Hydrolase"/>
</dbReference>
<evidence type="ECO:0000259" key="2">
    <source>
        <dbReference type="PROSITE" id="PS50263"/>
    </source>
</evidence>
<evidence type="ECO:0000256" key="1">
    <source>
        <dbReference type="SAM" id="MobiDB-lite"/>
    </source>
</evidence>
<dbReference type="PROSITE" id="PS50263">
    <property type="entry name" value="CN_HYDROLASE"/>
    <property type="match status" value="1"/>
</dbReference>
<evidence type="ECO:0000313" key="4">
    <source>
        <dbReference type="Proteomes" id="UP000521872"/>
    </source>
</evidence>
<dbReference type="InterPro" id="IPR036526">
    <property type="entry name" value="C-N_Hydrolase_sf"/>
</dbReference>
<organism evidence="3 4">
    <name type="scientific">Agrocybe pediades</name>
    <dbReference type="NCBI Taxonomy" id="84607"/>
    <lineage>
        <taxon>Eukaryota</taxon>
        <taxon>Fungi</taxon>
        <taxon>Dikarya</taxon>
        <taxon>Basidiomycota</taxon>
        <taxon>Agaricomycotina</taxon>
        <taxon>Agaricomycetes</taxon>
        <taxon>Agaricomycetidae</taxon>
        <taxon>Agaricales</taxon>
        <taxon>Agaricineae</taxon>
        <taxon>Strophariaceae</taxon>
        <taxon>Agrocybe</taxon>
    </lineage>
</organism>
<dbReference type="GO" id="GO:0008418">
    <property type="term" value="F:protein-N-terminal asparagine amidohydrolase activity"/>
    <property type="evidence" value="ECO:0007669"/>
    <property type="project" value="InterPro"/>
</dbReference>
<dbReference type="GO" id="GO:0030163">
    <property type="term" value="P:protein catabolic process"/>
    <property type="evidence" value="ECO:0007669"/>
    <property type="project" value="TreeGrafter"/>
</dbReference>
<dbReference type="Gene3D" id="3.60.110.10">
    <property type="entry name" value="Carbon-nitrogen hydrolase"/>
    <property type="match status" value="1"/>
</dbReference>
<gene>
    <name evidence="3" type="ORF">D9613_006199</name>
</gene>
<dbReference type="AlphaFoldDB" id="A0A8H4QW57"/>
<feature type="region of interest" description="Disordered" evidence="1">
    <location>
        <begin position="249"/>
        <end position="271"/>
    </location>
</feature>
<feature type="domain" description="CN hydrolase" evidence="2">
    <location>
        <begin position="8"/>
        <end position="287"/>
    </location>
</feature>
<keyword evidence="4" id="KW-1185">Reference proteome</keyword>
<dbReference type="GO" id="GO:0070773">
    <property type="term" value="F:protein-N-terminal glutamine amidohydrolase activity"/>
    <property type="evidence" value="ECO:0007669"/>
    <property type="project" value="InterPro"/>
</dbReference>
<dbReference type="SUPFAM" id="SSF56317">
    <property type="entry name" value="Carbon-nitrogen hydrolase"/>
    <property type="match status" value="1"/>
</dbReference>
<dbReference type="Pfam" id="PF00795">
    <property type="entry name" value="CN_hydrolase"/>
    <property type="match status" value="1"/>
</dbReference>
<proteinExistence type="predicted"/>
<dbReference type="InterPro" id="IPR039703">
    <property type="entry name" value="Nta1"/>
</dbReference>
<sequence>MPAQVVDLRIAVVQFSPKIGQVKENMRKAREICSKIEPKSIDLLCFSEMVFSGYVFEHSSDILPYLEDPKTGPTSQFCSEMARELGCYVIAGYPERLSEKELDEIAAESKARGGDYLKTDDGREIHRVGANSVVLVGPDGSWVGGYRKINHFETDETWAKAGDEFTSFTLPLPLKTLSIGVCRDINPHEEHGRQDGGPFEIADYCLSKNTDVLVLLNAWTDSKKKLEEDKDWSTLNHWAARMKPLWTDGKDENAELRSGNASEAPQGEGHDTIVVVANRCGEENGKH</sequence>
<dbReference type="PANTHER" id="PTHR11750:SF26">
    <property type="entry name" value="PROTEIN N-TERMINAL AMIDASE"/>
    <property type="match status" value="1"/>
</dbReference>
<name>A0A8H4QW57_9AGAR</name>
<reference evidence="3 4" key="1">
    <citation type="submission" date="2019-12" db="EMBL/GenBank/DDBJ databases">
        <authorList>
            <person name="Floudas D."/>
            <person name="Bentzer J."/>
            <person name="Ahren D."/>
            <person name="Johansson T."/>
            <person name="Persson P."/>
            <person name="Tunlid A."/>
        </authorList>
    </citation>
    <scope>NUCLEOTIDE SEQUENCE [LARGE SCALE GENOMIC DNA]</scope>
    <source>
        <strain evidence="3 4">CBS 102.39</strain>
    </source>
</reference>
<protein>
    <recommendedName>
        <fullName evidence="2">CN hydrolase domain-containing protein</fullName>
    </recommendedName>
</protein>
<dbReference type="Proteomes" id="UP000521872">
    <property type="component" value="Unassembled WGS sequence"/>
</dbReference>
<comment type="caution">
    <text evidence="3">The sequence shown here is derived from an EMBL/GenBank/DDBJ whole genome shotgun (WGS) entry which is preliminary data.</text>
</comment>